<comment type="caution">
    <text evidence="11">The sequence shown here is derived from an EMBL/GenBank/DDBJ whole genome shotgun (WGS) entry which is preliminary data.</text>
</comment>
<comment type="subcellular location">
    <subcellularLocation>
        <location evidence="1">Chromosome</location>
    </subcellularLocation>
    <subcellularLocation>
        <location evidence="2">Nucleus</location>
        <location evidence="2">Nucleolus</location>
    </subcellularLocation>
</comment>
<feature type="compositionally biased region" description="Basic and acidic residues" evidence="10">
    <location>
        <begin position="228"/>
        <end position="250"/>
    </location>
</feature>
<protein>
    <recommendedName>
        <fullName evidence="3">Coiled-coil domain-containing protein 86</fullName>
    </recommendedName>
</protein>
<keyword evidence="6" id="KW-0164">Citrullination</keyword>
<evidence type="ECO:0000256" key="3">
    <source>
        <dbReference type="ARBA" id="ARBA00016738"/>
    </source>
</evidence>
<reference evidence="11 12" key="1">
    <citation type="submission" date="2014-02" db="EMBL/GenBank/DDBJ databases">
        <authorList>
            <person name="Sibley D."/>
            <person name="Venepally P."/>
            <person name="Karamycheva S."/>
            <person name="Hadjithomas M."/>
            <person name="Khan A."/>
            <person name="Brunk B."/>
            <person name="Roos D."/>
            <person name="Caler E."/>
            <person name="Lorenzi H."/>
        </authorList>
    </citation>
    <scope>NUCLEOTIDE SEQUENCE [LARGE SCALE GENOMIC DNA]</scope>
    <source>
        <strain evidence="11 12">GAB2-2007-GAL-DOM2</strain>
    </source>
</reference>
<dbReference type="GO" id="GO:0005730">
    <property type="term" value="C:nucleolus"/>
    <property type="evidence" value="ECO:0007669"/>
    <property type="project" value="UniProtKB-SubCell"/>
</dbReference>
<evidence type="ECO:0000313" key="12">
    <source>
        <dbReference type="Proteomes" id="UP000028837"/>
    </source>
</evidence>
<evidence type="ECO:0000256" key="9">
    <source>
        <dbReference type="ARBA" id="ARBA00093307"/>
    </source>
</evidence>
<sequence length="312" mass="34779">MEAREPSKASRRLSAQQKLEEAVVSPFENSEATARLSVPPDSPRSERRNSLSRNLEGEKGASLPSAGAEPSDGASQRNASQGRQTQQAERENPSTSSSSSRDSGSQEQQGEEAQQRRSSTRSTDMSGDAEGQLGQKAESRVEGEGQGEGDAGQPKEVCREEEMGDDTEGGCQAEESSSPQANVPGTMGARIPRSRGRQAWREKGTVRSFGRFCKEAANRNKGSWESQKQARDQQKAMRQAELEMRQERSAVLRRRREKTEEKRRRKEENALKSSQVQVIKNTAKLRKWGKKARRDLVKMSPEMIQKLYNVRL</sequence>
<feature type="compositionally biased region" description="Polar residues" evidence="10">
    <location>
        <begin position="73"/>
        <end position="87"/>
    </location>
</feature>
<keyword evidence="5" id="KW-0597">Phosphoprotein</keyword>
<dbReference type="PANTHER" id="PTHR13557">
    <property type="entry name" value="COILED-COIL DOMAIN-CONTAINING PROTEIN 86"/>
    <property type="match status" value="1"/>
</dbReference>
<organism evidence="11 12">
    <name type="scientific">Toxoplasma gondii GAB2-2007-GAL-DOM2</name>
    <dbReference type="NCBI Taxonomy" id="1130820"/>
    <lineage>
        <taxon>Eukaryota</taxon>
        <taxon>Sar</taxon>
        <taxon>Alveolata</taxon>
        <taxon>Apicomplexa</taxon>
        <taxon>Conoidasida</taxon>
        <taxon>Coccidia</taxon>
        <taxon>Eucoccidiorida</taxon>
        <taxon>Eimeriorina</taxon>
        <taxon>Sarcocystidae</taxon>
        <taxon>Toxoplasma</taxon>
    </lineage>
</organism>
<comment type="function">
    <text evidence="9">Required for proper chromosome segregation during mitosis and error-free mitotic progression.</text>
</comment>
<feature type="compositionally biased region" description="Low complexity" evidence="10">
    <location>
        <begin position="93"/>
        <end position="112"/>
    </location>
</feature>
<keyword evidence="4" id="KW-0158">Chromosome</keyword>
<keyword evidence="8" id="KW-0539">Nucleus</keyword>
<dbReference type="VEuPathDB" id="ToxoDB:TGDOM2_223490"/>
<dbReference type="PANTHER" id="PTHR13557:SF1">
    <property type="entry name" value="COILED-COIL DOMAIN-CONTAINING PROTEIN 86"/>
    <property type="match status" value="1"/>
</dbReference>
<keyword evidence="7" id="KW-0175">Coiled coil</keyword>
<feature type="compositionally biased region" description="Basic and acidic residues" evidence="10">
    <location>
        <begin position="257"/>
        <end position="270"/>
    </location>
</feature>
<dbReference type="InterPro" id="IPR026570">
    <property type="entry name" value="CCDC86"/>
</dbReference>
<dbReference type="OrthoDB" id="332725at2759"/>
<evidence type="ECO:0000256" key="2">
    <source>
        <dbReference type="ARBA" id="ARBA00004604"/>
    </source>
</evidence>
<dbReference type="GO" id="GO:0005694">
    <property type="term" value="C:chromosome"/>
    <property type="evidence" value="ECO:0007669"/>
    <property type="project" value="UniProtKB-SubCell"/>
</dbReference>
<dbReference type="EMBL" id="AHZU02000330">
    <property type="protein sequence ID" value="KFG45830.1"/>
    <property type="molecule type" value="Genomic_DNA"/>
</dbReference>
<evidence type="ECO:0000256" key="5">
    <source>
        <dbReference type="ARBA" id="ARBA00022553"/>
    </source>
</evidence>
<evidence type="ECO:0000256" key="1">
    <source>
        <dbReference type="ARBA" id="ARBA00004286"/>
    </source>
</evidence>
<proteinExistence type="predicted"/>
<evidence type="ECO:0000256" key="4">
    <source>
        <dbReference type="ARBA" id="ARBA00022454"/>
    </source>
</evidence>
<evidence type="ECO:0000256" key="10">
    <source>
        <dbReference type="SAM" id="MobiDB-lite"/>
    </source>
</evidence>
<feature type="region of interest" description="Disordered" evidence="10">
    <location>
        <begin position="217"/>
        <end position="275"/>
    </location>
</feature>
<feature type="region of interest" description="Disordered" evidence="10">
    <location>
        <begin position="1"/>
        <end position="205"/>
    </location>
</feature>
<evidence type="ECO:0000256" key="8">
    <source>
        <dbReference type="ARBA" id="ARBA00023242"/>
    </source>
</evidence>
<gene>
    <name evidence="11" type="ORF">TGDOM2_223490</name>
</gene>
<evidence type="ECO:0000256" key="6">
    <source>
        <dbReference type="ARBA" id="ARBA00022934"/>
    </source>
</evidence>
<feature type="compositionally biased region" description="Polar residues" evidence="10">
    <location>
        <begin position="174"/>
        <end position="183"/>
    </location>
</feature>
<evidence type="ECO:0000313" key="11">
    <source>
        <dbReference type="EMBL" id="KFG45830.1"/>
    </source>
</evidence>
<accession>A0A086KN62</accession>
<evidence type="ECO:0000256" key="7">
    <source>
        <dbReference type="ARBA" id="ARBA00023054"/>
    </source>
</evidence>
<dbReference type="AlphaFoldDB" id="A0A086KN62"/>
<name>A0A086KN62_TOXGO</name>
<dbReference type="Proteomes" id="UP000028837">
    <property type="component" value="Unassembled WGS sequence"/>
</dbReference>
<feature type="compositionally biased region" description="Basic and acidic residues" evidence="10">
    <location>
        <begin position="43"/>
        <end position="59"/>
    </location>
</feature>